<proteinExistence type="predicted"/>
<gene>
    <name evidence="2" type="ORF">BI350_09455</name>
</gene>
<dbReference type="Pfam" id="PF11193">
    <property type="entry name" value="DUF2812"/>
    <property type="match status" value="2"/>
</dbReference>
<evidence type="ECO:0000313" key="3">
    <source>
        <dbReference type="Proteomes" id="UP000185746"/>
    </source>
</evidence>
<name>A0A1D8JGC0_9BACL</name>
<feature type="transmembrane region" description="Helical" evidence="1">
    <location>
        <begin position="147"/>
        <end position="169"/>
    </location>
</feature>
<evidence type="ECO:0000313" key="2">
    <source>
        <dbReference type="EMBL" id="AOV07734.1"/>
    </source>
</evidence>
<reference evidence="2 3" key="1">
    <citation type="submission" date="2016-09" db="EMBL/GenBank/DDBJ databases">
        <title>Complete genome sequence of the Lysinibacillus sphaericus LMG 22257, a specie of Bacillus with ureolytic activity that can effectively biodeposit calcium carbonate.</title>
        <authorList>
            <person name="Yan W."/>
        </authorList>
    </citation>
    <scope>NUCLEOTIDE SEQUENCE [LARGE SCALE GENOMIC DNA]</scope>
    <source>
        <strain evidence="2 3">LMG 22257</strain>
    </source>
</reference>
<sequence length="369" mass="43522">MILRKWRPFWSYDIEKTERWLSEMTSKGNKLIEINRMTRLFSFTNGAHENIKYHIEYNKNKNQLPETLTNAGWSQAAIDGNWRILENGEKQISLYPTRDELVKRNRLHSNILTWISIYYGLQFIMPIMMLLHILFPGDTNINIESSPLWILTFLYFLQVIGVIILTIHMTRKLRTFERKHYDLEFDVQEPIGKTFSKWSPNWTAEPDVIEQWLEEMALKGQHLVKVQGVRFIFEKGAPKHTAYSIDFQWKTSPSYIEIHKNVGWSLLYASSQSFLKTAIWAKSFEEDETKPQLDYDMDGRRARNKKVLIAQGSSHLLLLLFTIFAMWIYLDSHTGMSLAFHNRLILGGIVVAIFIQIYRLTRTVLFSFK</sequence>
<accession>A0A1D8JGC0</accession>
<keyword evidence="1" id="KW-0472">Membrane</keyword>
<feature type="transmembrane region" description="Helical" evidence="1">
    <location>
        <begin position="342"/>
        <end position="361"/>
    </location>
</feature>
<dbReference type="Proteomes" id="UP000185746">
    <property type="component" value="Chromosome"/>
</dbReference>
<keyword evidence="3" id="KW-1185">Reference proteome</keyword>
<dbReference type="InterPro" id="IPR021359">
    <property type="entry name" value="DUF2812"/>
</dbReference>
<evidence type="ECO:0008006" key="4">
    <source>
        <dbReference type="Google" id="ProtNLM"/>
    </source>
</evidence>
<dbReference type="KEGG" id="surl:BI350_09455"/>
<dbReference type="EMBL" id="CP017560">
    <property type="protein sequence ID" value="AOV07734.1"/>
    <property type="molecule type" value="Genomic_DNA"/>
</dbReference>
<organism evidence="2 3">
    <name type="scientific">Sporosarcina ureilytica</name>
    <dbReference type="NCBI Taxonomy" id="298596"/>
    <lineage>
        <taxon>Bacteria</taxon>
        <taxon>Bacillati</taxon>
        <taxon>Bacillota</taxon>
        <taxon>Bacilli</taxon>
        <taxon>Bacillales</taxon>
        <taxon>Caryophanaceae</taxon>
        <taxon>Sporosarcina</taxon>
    </lineage>
</organism>
<feature type="transmembrane region" description="Helical" evidence="1">
    <location>
        <begin position="111"/>
        <end position="135"/>
    </location>
</feature>
<keyword evidence="1" id="KW-0812">Transmembrane</keyword>
<dbReference type="AlphaFoldDB" id="A0A1D8JGC0"/>
<feature type="transmembrane region" description="Helical" evidence="1">
    <location>
        <begin position="307"/>
        <end position="330"/>
    </location>
</feature>
<keyword evidence="1" id="KW-1133">Transmembrane helix</keyword>
<evidence type="ECO:0000256" key="1">
    <source>
        <dbReference type="SAM" id="Phobius"/>
    </source>
</evidence>
<dbReference type="RefSeq" id="WP_075527872.1">
    <property type="nucleotide sequence ID" value="NZ_CP017560.1"/>
</dbReference>
<protein>
    <recommendedName>
        <fullName evidence="4">DUF2812 domain-containing protein</fullName>
    </recommendedName>
</protein>